<dbReference type="OrthoDB" id="2507675at2759"/>
<feature type="compositionally biased region" description="Low complexity" evidence="1">
    <location>
        <begin position="10"/>
        <end position="27"/>
    </location>
</feature>
<dbReference type="KEGG" id="mlr:MELLADRAFT_95619"/>
<evidence type="ECO:0000313" key="3">
    <source>
        <dbReference type="Proteomes" id="UP000001072"/>
    </source>
</evidence>
<keyword evidence="3" id="KW-1185">Reference proteome</keyword>
<accession>F4S9Z7</accession>
<evidence type="ECO:0000256" key="1">
    <source>
        <dbReference type="SAM" id="MobiDB-lite"/>
    </source>
</evidence>
<gene>
    <name evidence="2" type="ORF">MELLADRAFT_95619</name>
</gene>
<dbReference type="GeneID" id="18937290"/>
<dbReference type="Proteomes" id="UP000001072">
    <property type="component" value="Unassembled WGS sequence"/>
</dbReference>
<dbReference type="RefSeq" id="XP_007418187.1">
    <property type="nucleotide sequence ID" value="XM_007418125.1"/>
</dbReference>
<dbReference type="EMBL" id="GL883174">
    <property type="protein sequence ID" value="EGF98542.1"/>
    <property type="molecule type" value="Genomic_DNA"/>
</dbReference>
<evidence type="ECO:0000313" key="2">
    <source>
        <dbReference type="EMBL" id="EGF98542.1"/>
    </source>
</evidence>
<proteinExistence type="predicted"/>
<feature type="region of interest" description="Disordered" evidence="1">
    <location>
        <begin position="1"/>
        <end position="27"/>
    </location>
</feature>
<dbReference type="VEuPathDB" id="FungiDB:MELLADRAFT_95619"/>
<dbReference type="HOGENOM" id="CLU_930917_0_0_1"/>
<reference evidence="3" key="1">
    <citation type="journal article" date="2011" name="Proc. Natl. Acad. Sci. U.S.A.">
        <title>Obligate biotrophy features unraveled by the genomic analysis of rust fungi.</title>
        <authorList>
            <person name="Duplessis S."/>
            <person name="Cuomo C.A."/>
            <person name="Lin Y.-C."/>
            <person name="Aerts A."/>
            <person name="Tisserant E."/>
            <person name="Veneault-Fourrey C."/>
            <person name="Joly D.L."/>
            <person name="Hacquard S."/>
            <person name="Amselem J."/>
            <person name="Cantarel B.L."/>
            <person name="Chiu R."/>
            <person name="Coutinho P.M."/>
            <person name="Feau N."/>
            <person name="Field M."/>
            <person name="Frey P."/>
            <person name="Gelhaye E."/>
            <person name="Goldberg J."/>
            <person name="Grabherr M.G."/>
            <person name="Kodira C.D."/>
            <person name="Kohler A."/>
            <person name="Kuees U."/>
            <person name="Lindquist E.A."/>
            <person name="Lucas S.M."/>
            <person name="Mago R."/>
            <person name="Mauceli E."/>
            <person name="Morin E."/>
            <person name="Murat C."/>
            <person name="Pangilinan J.L."/>
            <person name="Park R."/>
            <person name="Pearson M."/>
            <person name="Quesneville H."/>
            <person name="Rouhier N."/>
            <person name="Sakthikumar S."/>
            <person name="Salamov A.A."/>
            <person name="Schmutz J."/>
            <person name="Selles B."/>
            <person name="Shapiro H."/>
            <person name="Tanguay P."/>
            <person name="Tuskan G.A."/>
            <person name="Henrissat B."/>
            <person name="Van de Peer Y."/>
            <person name="Rouze P."/>
            <person name="Ellis J.G."/>
            <person name="Dodds P.N."/>
            <person name="Schein J.E."/>
            <person name="Zhong S."/>
            <person name="Hamelin R.C."/>
            <person name="Grigoriev I.V."/>
            <person name="Szabo L.J."/>
            <person name="Martin F."/>
        </authorList>
    </citation>
    <scope>NUCLEOTIDE SEQUENCE [LARGE SCALE GENOMIC DNA]</scope>
    <source>
        <strain evidence="3">98AG31 / pathotype 3-4-7</strain>
    </source>
</reference>
<name>F4S9Z7_MELLP</name>
<sequence>MSSDSEDPLNTTDNKSTSNSNSESLSATIGQSSQIIESLRPINPNNAVTMSSSTSSTTAFIVPRANTPAISNAALQNLTKLSNTTQILWKDEFYGLLDACGLGYFLRNTIIQPSDPSEANLFLMLRAQAMKAAMVKLEAWHGGSLGIGTATVITEIVTTKYDQSEGLNKYINLMEGLHKQLAALAAKNVNLKLLDQLLSIFILINLPVETFSSIIQQLLTNVDTPTPSIVFQRLIHEEQLRRVTSATVVGGSSVALSAQTSTTPASNQNVQKNFNILMLNVKRNTLTLILQMFRHNPDR</sequence>
<organism evidence="3">
    <name type="scientific">Melampsora larici-populina (strain 98AG31 / pathotype 3-4-7)</name>
    <name type="common">Poplar leaf rust fungus</name>
    <dbReference type="NCBI Taxonomy" id="747676"/>
    <lineage>
        <taxon>Eukaryota</taxon>
        <taxon>Fungi</taxon>
        <taxon>Dikarya</taxon>
        <taxon>Basidiomycota</taxon>
        <taxon>Pucciniomycotina</taxon>
        <taxon>Pucciniomycetes</taxon>
        <taxon>Pucciniales</taxon>
        <taxon>Melampsoraceae</taxon>
        <taxon>Melampsora</taxon>
    </lineage>
</organism>
<dbReference type="InParanoid" id="F4S9Z7"/>
<protein>
    <submittedName>
        <fullName evidence="2">Uncharacterized protein</fullName>
    </submittedName>
</protein>
<dbReference type="AlphaFoldDB" id="F4S9Z7"/>